<dbReference type="AlphaFoldDB" id="A0A367YPS7"/>
<feature type="region of interest" description="Disordered" evidence="1">
    <location>
        <begin position="1"/>
        <end position="186"/>
    </location>
</feature>
<reference evidence="2 3" key="1">
    <citation type="submission" date="2018-07" db="EMBL/GenBank/DDBJ databases">
        <title>Desertimonas flava gen. nov. sp. nov.</title>
        <authorList>
            <person name="Liu S."/>
        </authorList>
    </citation>
    <scope>NUCLEOTIDE SEQUENCE [LARGE SCALE GENOMIC DNA]</scope>
    <source>
        <strain evidence="2 3">16Sb5-5</strain>
    </source>
</reference>
<name>A0A367YPS7_9ACTN</name>
<sequence length="337" mass="36049">MSLVRPTGAPSEISLDPAETSSTRDDHGFIRPSETVLADPRFPDPERPLPPEPAEPDPPAHTDEPTPEGTGCSTTSSRADHERPRSSSPAQNGNCTTAPGRASSQYLAVPDQTRAGLPVQPTDISTDTSVDPGSPSSIRDDHGLTRAAETVLADPRFDDPDRPLPPEPAEPDPPERVVEPPPGLPPWIGCYTPPPNDPGEPGGLERDLTALTTSLPAAGIDLTQWIRRVWKAGAPKTTLVYHLADPESDHSSGHRNREGPGASMPPGSLGQQPPTSPRLVRPEHRHGSPLTLDQLTEHLCATGARITIQPVIDPAEVAAVDSYEIPHRIRLAVRTRH</sequence>
<gene>
    <name evidence="2" type="ORF">DT076_19090</name>
</gene>
<evidence type="ECO:0000313" key="3">
    <source>
        <dbReference type="Proteomes" id="UP000252770"/>
    </source>
</evidence>
<organism evidence="2 3">
    <name type="scientific">Desertihabitans brevis</name>
    <dbReference type="NCBI Taxonomy" id="2268447"/>
    <lineage>
        <taxon>Bacteria</taxon>
        <taxon>Bacillati</taxon>
        <taxon>Actinomycetota</taxon>
        <taxon>Actinomycetes</taxon>
        <taxon>Propionibacteriales</taxon>
        <taxon>Propionibacteriaceae</taxon>
        <taxon>Desertihabitans</taxon>
    </lineage>
</organism>
<feature type="compositionally biased region" description="Basic and acidic residues" evidence="1">
    <location>
        <begin position="245"/>
        <end position="258"/>
    </location>
</feature>
<feature type="region of interest" description="Disordered" evidence="1">
    <location>
        <begin position="245"/>
        <end position="288"/>
    </location>
</feature>
<feature type="compositionally biased region" description="Basic and acidic residues" evidence="1">
    <location>
        <begin position="155"/>
        <end position="164"/>
    </location>
</feature>
<comment type="caution">
    <text evidence="2">The sequence shown here is derived from an EMBL/GenBank/DDBJ whole genome shotgun (WGS) entry which is preliminary data.</text>
</comment>
<protein>
    <submittedName>
        <fullName evidence="2">Uncharacterized protein</fullName>
    </submittedName>
</protein>
<accession>A0A367YPS7</accession>
<proteinExistence type="predicted"/>
<dbReference type="Proteomes" id="UP000252770">
    <property type="component" value="Unassembled WGS sequence"/>
</dbReference>
<dbReference type="EMBL" id="QOUI01000022">
    <property type="protein sequence ID" value="RCK67883.1"/>
    <property type="molecule type" value="Genomic_DNA"/>
</dbReference>
<evidence type="ECO:0000313" key="2">
    <source>
        <dbReference type="EMBL" id="RCK67883.1"/>
    </source>
</evidence>
<feature type="compositionally biased region" description="Polar residues" evidence="1">
    <location>
        <begin position="86"/>
        <end position="106"/>
    </location>
</feature>
<feature type="compositionally biased region" description="Polar residues" evidence="1">
    <location>
        <begin position="122"/>
        <end position="137"/>
    </location>
</feature>
<keyword evidence="3" id="KW-1185">Reference proteome</keyword>
<feature type="non-terminal residue" evidence="2">
    <location>
        <position position="337"/>
    </location>
</feature>
<evidence type="ECO:0000256" key="1">
    <source>
        <dbReference type="SAM" id="MobiDB-lite"/>
    </source>
</evidence>